<feature type="compositionally biased region" description="Polar residues" evidence="1">
    <location>
        <begin position="145"/>
        <end position="162"/>
    </location>
</feature>
<dbReference type="EMBL" id="KN727253">
    <property type="protein sequence ID" value="KIH66115.1"/>
    <property type="molecule type" value="Genomic_DNA"/>
</dbReference>
<dbReference type="PANTHER" id="PTHR37984:SF5">
    <property type="entry name" value="PROTEIN NYNRIN-LIKE"/>
    <property type="match status" value="1"/>
</dbReference>
<evidence type="ECO:0000256" key="1">
    <source>
        <dbReference type="SAM" id="MobiDB-lite"/>
    </source>
</evidence>
<protein>
    <submittedName>
        <fullName evidence="2">Uncharacterized protein</fullName>
    </submittedName>
</protein>
<dbReference type="Proteomes" id="UP000054047">
    <property type="component" value="Unassembled WGS sequence"/>
</dbReference>
<feature type="region of interest" description="Disordered" evidence="1">
    <location>
        <begin position="143"/>
        <end position="218"/>
    </location>
</feature>
<name>A0A0C2GX62_9BILA</name>
<dbReference type="OrthoDB" id="5832102at2759"/>
<reference evidence="2 3" key="1">
    <citation type="submission" date="2013-12" db="EMBL/GenBank/DDBJ databases">
        <title>Draft genome of the parsitic nematode Ancylostoma duodenale.</title>
        <authorList>
            <person name="Mitreva M."/>
        </authorList>
    </citation>
    <scope>NUCLEOTIDE SEQUENCE [LARGE SCALE GENOMIC DNA]</scope>
    <source>
        <strain evidence="2 3">Zhejiang</strain>
    </source>
</reference>
<gene>
    <name evidence="2" type="ORF">ANCDUO_03559</name>
</gene>
<evidence type="ECO:0000313" key="3">
    <source>
        <dbReference type="Proteomes" id="UP000054047"/>
    </source>
</evidence>
<dbReference type="PANTHER" id="PTHR37984">
    <property type="entry name" value="PROTEIN CBG26694"/>
    <property type="match status" value="1"/>
</dbReference>
<evidence type="ECO:0000313" key="2">
    <source>
        <dbReference type="EMBL" id="KIH66115.1"/>
    </source>
</evidence>
<accession>A0A0C2GX62</accession>
<organism evidence="2 3">
    <name type="scientific">Ancylostoma duodenale</name>
    <dbReference type="NCBI Taxonomy" id="51022"/>
    <lineage>
        <taxon>Eukaryota</taxon>
        <taxon>Metazoa</taxon>
        <taxon>Ecdysozoa</taxon>
        <taxon>Nematoda</taxon>
        <taxon>Chromadorea</taxon>
        <taxon>Rhabditida</taxon>
        <taxon>Rhabditina</taxon>
        <taxon>Rhabditomorpha</taxon>
        <taxon>Strongyloidea</taxon>
        <taxon>Ancylostomatidae</taxon>
        <taxon>Ancylostomatinae</taxon>
        <taxon>Ancylostoma</taxon>
    </lineage>
</organism>
<keyword evidence="3" id="KW-1185">Reference proteome</keyword>
<dbReference type="AlphaFoldDB" id="A0A0C2GX62"/>
<proteinExistence type="predicted"/>
<feature type="compositionally biased region" description="Low complexity" evidence="1">
    <location>
        <begin position="176"/>
        <end position="189"/>
    </location>
</feature>
<sequence>MPEALQKFLQTYRRTPSSASPGGCFPAKNFLGRQLRTPLTILTMPKGAAKERNRKMERQFNLHNNACPKKFEPDDTVRVRNFGRGGTGWTPGRVLARHGHATYDVLIDGRVHRRHSDQMRPNAPENTEKTLLDLFDLSILPVPTSPNMTPASTNTHAQATTSRRPDSSEANEDAADMSPATADADATTIPMPPLRRSQHNHRPPIRLGVNPTRKTYRN</sequence>
<dbReference type="InterPro" id="IPR050951">
    <property type="entry name" value="Retrovirus_Pol_polyprotein"/>
</dbReference>